<reference evidence="1" key="1">
    <citation type="journal article" date="2021" name="New Phytol.">
        <title>Evolutionary innovations through gain and loss of genes in the ectomycorrhizal Boletales.</title>
        <authorList>
            <person name="Wu G."/>
            <person name="Miyauchi S."/>
            <person name="Morin E."/>
            <person name="Kuo A."/>
            <person name="Drula E."/>
            <person name="Varga T."/>
            <person name="Kohler A."/>
            <person name="Feng B."/>
            <person name="Cao Y."/>
            <person name="Lipzen A."/>
            <person name="Daum C."/>
            <person name="Hundley H."/>
            <person name="Pangilinan J."/>
            <person name="Johnson J."/>
            <person name="Barry K."/>
            <person name="LaButti K."/>
            <person name="Ng V."/>
            <person name="Ahrendt S."/>
            <person name="Min B."/>
            <person name="Choi I.G."/>
            <person name="Park H."/>
            <person name="Plett J.M."/>
            <person name="Magnuson J."/>
            <person name="Spatafora J.W."/>
            <person name="Nagy L.G."/>
            <person name="Henrissat B."/>
            <person name="Grigoriev I.V."/>
            <person name="Yang Z.L."/>
            <person name="Xu J."/>
            <person name="Martin F.M."/>
        </authorList>
    </citation>
    <scope>NUCLEOTIDE SEQUENCE</scope>
    <source>
        <strain evidence="1">ATCC 28755</strain>
    </source>
</reference>
<sequence length="403" mass="44575">MAPTAPERPVRYYKHYLDVENVNKYRKGGYHPVHIGDIIHDRYRVVNKLGHGAYSTVWLVKDDNSGRHASLKVVAADASEVTLLRRLKQIQADSPDVPGGEFVVKVFDDFTVDGPNGTHQCIVTEVLGPPLDLNPLQSEDYIYPPDAAKKMIAQIAHGVAYLHRIGIVHGDLHLRNFALHAPEMESLSDGDVQNPNVAKSTANSRSATPTTAYRTTEPSSALVAHLPGAVHIKICDFGEAFLWRGEPQQVALHTPHAHAAPEILFKDPVTPAVDVWSMAVLAHCLLSGAYMFEPPNAGSVVFEWVLKLGKLPDRWWAKWGERARSFDDEGVYIAGEFSKEVMEEDSQLLSGTIGRRMGEDEFAEFEKLVRRMLCYRVEDRISADGVVQSIPADWIKGGAGAQA</sequence>
<organism evidence="1 2">
    <name type="scientific">Hygrophoropsis aurantiaca</name>
    <dbReference type="NCBI Taxonomy" id="72124"/>
    <lineage>
        <taxon>Eukaryota</taxon>
        <taxon>Fungi</taxon>
        <taxon>Dikarya</taxon>
        <taxon>Basidiomycota</taxon>
        <taxon>Agaricomycotina</taxon>
        <taxon>Agaricomycetes</taxon>
        <taxon>Agaricomycetidae</taxon>
        <taxon>Boletales</taxon>
        <taxon>Coniophorineae</taxon>
        <taxon>Hygrophoropsidaceae</taxon>
        <taxon>Hygrophoropsis</taxon>
    </lineage>
</organism>
<name>A0ACB7ZYM9_9AGAM</name>
<gene>
    <name evidence="1" type="ORF">BJ138DRAFT_1223718</name>
</gene>
<accession>A0ACB7ZYM9</accession>
<dbReference type="Proteomes" id="UP000790377">
    <property type="component" value="Unassembled WGS sequence"/>
</dbReference>
<keyword evidence="2" id="KW-1185">Reference proteome</keyword>
<evidence type="ECO:0000313" key="1">
    <source>
        <dbReference type="EMBL" id="KAH7906165.1"/>
    </source>
</evidence>
<protein>
    <submittedName>
        <fullName evidence="1">Kinase-like domain-containing protein</fullName>
    </submittedName>
</protein>
<proteinExistence type="predicted"/>
<comment type="caution">
    <text evidence="1">The sequence shown here is derived from an EMBL/GenBank/DDBJ whole genome shotgun (WGS) entry which is preliminary data.</text>
</comment>
<dbReference type="EMBL" id="MU268059">
    <property type="protein sequence ID" value="KAH7906165.1"/>
    <property type="molecule type" value="Genomic_DNA"/>
</dbReference>
<evidence type="ECO:0000313" key="2">
    <source>
        <dbReference type="Proteomes" id="UP000790377"/>
    </source>
</evidence>